<proteinExistence type="predicted"/>
<comment type="caution">
    <text evidence="1">The sequence shown here is derived from an EMBL/GenBank/DDBJ whole genome shotgun (WGS) entry which is preliminary data.</text>
</comment>
<dbReference type="EMBL" id="JBFXLQ010000071">
    <property type="protein sequence ID" value="KAL2862191.1"/>
    <property type="molecule type" value="Genomic_DNA"/>
</dbReference>
<keyword evidence="2" id="KW-1185">Reference proteome</keyword>
<evidence type="ECO:0000313" key="1">
    <source>
        <dbReference type="EMBL" id="KAL2862191.1"/>
    </source>
</evidence>
<evidence type="ECO:0000313" key="2">
    <source>
        <dbReference type="Proteomes" id="UP001610432"/>
    </source>
</evidence>
<gene>
    <name evidence="1" type="ORF">BJX67DRAFT_391466</name>
</gene>
<name>A0ABR4LCE0_9EURO</name>
<dbReference type="GeneID" id="98149859"/>
<dbReference type="Proteomes" id="UP001610432">
    <property type="component" value="Unassembled WGS sequence"/>
</dbReference>
<organism evidence="1 2">
    <name type="scientific">Aspergillus lucknowensis</name>
    <dbReference type="NCBI Taxonomy" id="176173"/>
    <lineage>
        <taxon>Eukaryota</taxon>
        <taxon>Fungi</taxon>
        <taxon>Dikarya</taxon>
        <taxon>Ascomycota</taxon>
        <taxon>Pezizomycotina</taxon>
        <taxon>Eurotiomycetes</taxon>
        <taxon>Eurotiomycetidae</taxon>
        <taxon>Eurotiales</taxon>
        <taxon>Aspergillaceae</taxon>
        <taxon>Aspergillus</taxon>
        <taxon>Aspergillus subgen. Nidulantes</taxon>
    </lineage>
</organism>
<dbReference type="InterPro" id="IPR053137">
    <property type="entry name" value="NLR-like"/>
</dbReference>
<reference evidence="1 2" key="1">
    <citation type="submission" date="2024-07" db="EMBL/GenBank/DDBJ databases">
        <title>Section-level genome sequencing and comparative genomics of Aspergillus sections Usti and Cavernicolus.</title>
        <authorList>
            <consortium name="Lawrence Berkeley National Laboratory"/>
            <person name="Nybo J.L."/>
            <person name="Vesth T.C."/>
            <person name="Theobald S."/>
            <person name="Frisvad J.C."/>
            <person name="Larsen T.O."/>
            <person name="Kjaerboelling I."/>
            <person name="Rothschild-Mancinelli K."/>
            <person name="Lyhne E.K."/>
            <person name="Kogle M.E."/>
            <person name="Barry K."/>
            <person name="Clum A."/>
            <person name="Na H."/>
            <person name="Ledsgaard L."/>
            <person name="Lin J."/>
            <person name="Lipzen A."/>
            <person name="Kuo A."/>
            <person name="Riley R."/>
            <person name="Mondo S."/>
            <person name="Labutti K."/>
            <person name="Haridas S."/>
            <person name="Pangalinan J."/>
            <person name="Salamov A.A."/>
            <person name="Simmons B.A."/>
            <person name="Magnuson J.K."/>
            <person name="Chen J."/>
            <person name="Drula E."/>
            <person name="Henrissat B."/>
            <person name="Wiebenga A."/>
            <person name="Lubbers R.J."/>
            <person name="Gomes A.C."/>
            <person name="Macurrencykelacurrency M.R."/>
            <person name="Stajich J."/>
            <person name="Grigoriev I.V."/>
            <person name="Mortensen U.H."/>
            <person name="De Vries R.P."/>
            <person name="Baker S.E."/>
            <person name="Andersen M.R."/>
        </authorList>
    </citation>
    <scope>NUCLEOTIDE SEQUENCE [LARGE SCALE GENOMIC DNA]</scope>
    <source>
        <strain evidence="1 2">CBS 449.75</strain>
    </source>
</reference>
<dbReference type="RefSeq" id="XP_070881170.1">
    <property type="nucleotide sequence ID" value="XM_071034787.1"/>
</dbReference>
<protein>
    <submittedName>
        <fullName evidence="1">Nucleoside phosphorylase domain-containing protein</fullName>
    </submittedName>
</protein>
<dbReference type="PANTHER" id="PTHR46082:SF6">
    <property type="entry name" value="AAA+ ATPASE DOMAIN-CONTAINING PROTEIN-RELATED"/>
    <property type="match status" value="1"/>
</dbReference>
<dbReference type="InterPro" id="IPR035994">
    <property type="entry name" value="Nucleoside_phosphorylase_sf"/>
</dbReference>
<dbReference type="SUPFAM" id="SSF53167">
    <property type="entry name" value="Purine and uridine phosphorylases"/>
    <property type="match status" value="1"/>
</dbReference>
<dbReference type="PANTHER" id="PTHR46082">
    <property type="entry name" value="ATP/GTP-BINDING PROTEIN-RELATED"/>
    <property type="match status" value="1"/>
</dbReference>
<dbReference type="Gene3D" id="3.40.50.1580">
    <property type="entry name" value="Nucleoside phosphorylase domain"/>
    <property type="match status" value="1"/>
</dbReference>
<sequence length="365" mass="39647">MGLCWRDIAKQYVFFEPPFPAEKPKHHQLGAPKGPAGSYYSSIFCALPDEVDVGGYSLDEQYTCDPDSPNPKDVFSYGRIGKHVVIITRPSRPRPTNAAQDAATVTFLFPNVLYAVVVGTAGGIPDPPEADIRLGDLAVSMPGKNHPGVIQYDFGKYEKDGFVLDGKLNAPPKALIAADESVKEDEKCQEGYLEAILRDITAKSGFECPGTKDTLFKTSFHHVTPGADCSACGAYGKDVVVPRASCTHQKPVIHRGLILSGSGVVKNPRDREILQRGHKDAICFEMEAAGAMDAIPCIVVRGISNYADTHKQDGWHNYAAAVAAAYCKALLYKLDLGRCPESRSSTSARPLIRFNGFTPFRNVAR</sequence>
<accession>A0ABR4LCE0</accession>